<feature type="compositionally biased region" description="Low complexity" evidence="1">
    <location>
        <begin position="1"/>
        <end position="25"/>
    </location>
</feature>
<evidence type="ECO:0000259" key="3">
    <source>
        <dbReference type="Pfam" id="PF14361"/>
    </source>
</evidence>
<feature type="region of interest" description="Disordered" evidence="1">
    <location>
        <begin position="1"/>
        <end position="45"/>
    </location>
</feature>
<feature type="compositionally biased region" description="Low complexity" evidence="1">
    <location>
        <begin position="341"/>
        <end position="361"/>
    </location>
</feature>
<dbReference type="PANTHER" id="PTHR33744">
    <property type="entry name" value="CARBOHYDRATE DIACID REGULATOR"/>
    <property type="match status" value="1"/>
</dbReference>
<dbReference type="Pfam" id="PF14361">
    <property type="entry name" value="RsbRD_N"/>
    <property type="match status" value="1"/>
</dbReference>
<feature type="compositionally biased region" description="Pro residues" evidence="1">
    <location>
        <begin position="26"/>
        <end position="45"/>
    </location>
</feature>
<dbReference type="PANTHER" id="PTHR33744:SF1">
    <property type="entry name" value="DNA-BINDING TRANSCRIPTIONAL ACTIVATOR ADER"/>
    <property type="match status" value="1"/>
</dbReference>
<feature type="domain" description="PucR C-terminal helix-turn-helix" evidence="2">
    <location>
        <begin position="456"/>
        <end position="514"/>
    </location>
</feature>
<evidence type="ECO:0000259" key="2">
    <source>
        <dbReference type="Pfam" id="PF13556"/>
    </source>
</evidence>
<organism evidence="4 5">
    <name type="scientific">Actinacidiphila reveromycinica</name>
    <dbReference type="NCBI Taxonomy" id="659352"/>
    <lineage>
        <taxon>Bacteria</taxon>
        <taxon>Bacillati</taxon>
        <taxon>Actinomycetota</taxon>
        <taxon>Actinomycetes</taxon>
        <taxon>Kitasatosporales</taxon>
        <taxon>Streptomycetaceae</taxon>
        <taxon>Actinacidiphila</taxon>
    </lineage>
</organism>
<reference evidence="4 5" key="1">
    <citation type="journal article" date="2010" name="J. Bacteriol.">
        <title>Biochemical characterization of a novel indole prenyltransferase from Streptomyces sp. SN-593.</title>
        <authorList>
            <person name="Takahashi S."/>
            <person name="Takagi H."/>
            <person name="Toyoda A."/>
            <person name="Uramoto M."/>
            <person name="Nogawa T."/>
            <person name="Ueki M."/>
            <person name="Sakaki Y."/>
            <person name="Osada H."/>
        </authorList>
    </citation>
    <scope>NUCLEOTIDE SEQUENCE [LARGE SCALE GENOMIC DNA]</scope>
    <source>
        <strain evidence="4 5">SN-593</strain>
    </source>
</reference>
<evidence type="ECO:0000313" key="5">
    <source>
        <dbReference type="Proteomes" id="UP000595703"/>
    </source>
</evidence>
<evidence type="ECO:0000313" key="4">
    <source>
        <dbReference type="EMBL" id="BBB01584.1"/>
    </source>
</evidence>
<dbReference type="InterPro" id="IPR042070">
    <property type="entry name" value="PucR_C-HTH_sf"/>
</dbReference>
<reference evidence="4 5" key="3">
    <citation type="journal article" date="2011" name="Nat. Chem. Biol.">
        <title>Reveromycin A biosynthesis uses RevG and RevJ for stereospecific spiroacetal formation.</title>
        <authorList>
            <person name="Takahashi S."/>
            <person name="Toyoda A."/>
            <person name="Sekiyama Y."/>
            <person name="Takagi H."/>
            <person name="Nogawa T."/>
            <person name="Uramoto M."/>
            <person name="Suzuki R."/>
            <person name="Koshino H."/>
            <person name="Kumano T."/>
            <person name="Panthee S."/>
            <person name="Dairi T."/>
            <person name="Ishikawa J."/>
            <person name="Ikeda H."/>
            <person name="Sakaki Y."/>
            <person name="Osada H."/>
        </authorList>
    </citation>
    <scope>NUCLEOTIDE SEQUENCE [LARGE SCALE GENOMIC DNA]</scope>
    <source>
        <strain evidence="4 5">SN-593</strain>
    </source>
</reference>
<name>A0A7U3UZR7_9ACTN</name>
<gene>
    <name evidence="4" type="ORF">RVR_9073</name>
</gene>
<dbReference type="InterPro" id="IPR025751">
    <property type="entry name" value="RsbRD_N_dom"/>
</dbReference>
<accession>A0A7U3UZR7</accession>
<sequence>MTTQPAAEPGPAARTTPTRPAAPASSTPPGPSAAPAPSVLPPAPTGPISIGGVPLDKRLVTAVHELAARVVTRLTERIPVYASLPAEQLRGDITAVVVRGIRSFAQVLRTGQPPTADQLELTHRSAVRRAQEHIPLDAVVGAYFLGAYECLDEVLAEAGPDDLADVLTAQKLLLRYLNAVTESVFAGYIAESRAALGERQSARQALLSALLDGGPARQAAERAGMRLPERYWVVSVAAAPHPDERTPGVDTGIAAGRKLRRMRAELDRWAHGEALSALSPDGGVALVPAAAALRSGGTPAGVDPRTGIDRLAGTDDAGAGAGSPVGQGPRAGSSSGQGLRAGSSAGPQDPGAAAGAYPGQDPRADADFDRLAGLLRDMARACGAELTAAAVAAPPQDVAGAARLAARVRQVAESCGRGPGLYRLDDVLLEYQLTLPSPARDRLAALLRPLEGREDLLETLRTFLACGLDRRRTAERLHVHPNTVDYRLRRTSALTGLNAAHGPDLPRLQAALAAYGA</sequence>
<dbReference type="EMBL" id="AP018365">
    <property type="protein sequence ID" value="BBB01584.1"/>
    <property type="molecule type" value="Genomic_DNA"/>
</dbReference>
<dbReference type="InterPro" id="IPR025736">
    <property type="entry name" value="PucR_C-HTH_dom"/>
</dbReference>
<dbReference type="KEGG" id="arev:RVR_9073"/>
<dbReference type="Proteomes" id="UP000595703">
    <property type="component" value="Chromosome"/>
</dbReference>
<dbReference type="Pfam" id="PF13556">
    <property type="entry name" value="HTH_30"/>
    <property type="match status" value="1"/>
</dbReference>
<feature type="region of interest" description="Disordered" evidence="1">
    <location>
        <begin position="294"/>
        <end position="363"/>
    </location>
</feature>
<dbReference type="InterPro" id="IPR051448">
    <property type="entry name" value="CdaR-like_regulators"/>
</dbReference>
<evidence type="ECO:0000256" key="1">
    <source>
        <dbReference type="SAM" id="MobiDB-lite"/>
    </source>
</evidence>
<keyword evidence="5" id="KW-1185">Reference proteome</keyword>
<protein>
    <submittedName>
        <fullName evidence="4">Putative transcriptional regulator</fullName>
    </submittedName>
</protein>
<dbReference type="AlphaFoldDB" id="A0A7U3UZR7"/>
<reference evidence="4 5" key="2">
    <citation type="journal article" date="2011" name="J. Antibiot.">
        <title>Furaquinocins I and J: novel polyketide isoprenoid hybrid compounds from Streptomyces reveromyceticus SN-593.</title>
        <authorList>
            <person name="Panthee S."/>
            <person name="Takahashi S."/>
            <person name="Takagi H."/>
            <person name="Nogawa T."/>
            <person name="Oowada E."/>
            <person name="Uramoto M."/>
            <person name="Osada H."/>
        </authorList>
    </citation>
    <scope>NUCLEOTIDE SEQUENCE [LARGE SCALE GENOMIC DNA]</scope>
    <source>
        <strain evidence="4 5">SN-593</strain>
    </source>
</reference>
<dbReference type="Gene3D" id="1.10.10.2840">
    <property type="entry name" value="PucR C-terminal helix-turn-helix domain"/>
    <property type="match status" value="1"/>
</dbReference>
<reference evidence="4 5" key="4">
    <citation type="journal article" date="2020" name="Sci. Rep.">
        <title>beta-carboline chemical signals induce reveromycin production through a LuxR family regulator in Streptomyces sp. SN-593.</title>
        <authorList>
            <person name="Panthee S."/>
            <person name="Kito N."/>
            <person name="Hayashi T."/>
            <person name="Shimizu T."/>
            <person name="Ishikawa J."/>
            <person name="Hamamoto H."/>
            <person name="Osada H."/>
            <person name="Takahashi S."/>
        </authorList>
    </citation>
    <scope>NUCLEOTIDE SEQUENCE [LARGE SCALE GENOMIC DNA]</scope>
    <source>
        <strain evidence="4 5">SN-593</strain>
    </source>
</reference>
<feature type="domain" description="RsbT co-antagonist protein RsbRD N-terminal" evidence="3">
    <location>
        <begin position="65"/>
        <end position="203"/>
    </location>
</feature>
<proteinExistence type="predicted"/>
<dbReference type="RefSeq" id="WP_237405096.1">
    <property type="nucleotide sequence ID" value="NZ_AP018365.1"/>
</dbReference>